<sequence length="128" mass="15246">MQTKFNLYPKEQLPENFKFPQSYIDLSSNMEKINELEYFPWWFEDPDYENSEIEDSVYLYSKAIEKLTGVADLISFARDGDWAACFKLTDYSGNPRVYVHDLGNKDNKYECKDFDEWLAEEIKSAKEY</sequence>
<feature type="domain" description="Knr4/Smi1-like" evidence="1">
    <location>
        <begin position="16"/>
        <end position="120"/>
    </location>
</feature>
<dbReference type="EMBL" id="QEPT01000016">
    <property type="protein sequence ID" value="RDE81853.1"/>
    <property type="molecule type" value="Genomic_DNA"/>
</dbReference>
<dbReference type="SUPFAM" id="SSF160631">
    <property type="entry name" value="SMI1/KNR4-like"/>
    <property type="match status" value="1"/>
</dbReference>
<dbReference type="Gene3D" id="3.40.1580.10">
    <property type="entry name" value="SMI1/KNR4-like"/>
    <property type="match status" value="1"/>
</dbReference>
<proteinExistence type="predicted"/>
<dbReference type="Pfam" id="PF09346">
    <property type="entry name" value="SMI1_KNR4"/>
    <property type="match status" value="1"/>
</dbReference>
<dbReference type="AlphaFoldDB" id="A0AAQ0GWJ1"/>
<dbReference type="InterPro" id="IPR037883">
    <property type="entry name" value="Knr4/Smi1-like_sf"/>
</dbReference>
<protein>
    <submittedName>
        <fullName evidence="2">SMI1/KNR4 family protein</fullName>
    </submittedName>
</protein>
<evidence type="ECO:0000313" key="2">
    <source>
        <dbReference type="EMBL" id="RDE81853.1"/>
    </source>
</evidence>
<comment type="caution">
    <text evidence="2">The sequence shown here is derived from an EMBL/GenBank/DDBJ whole genome shotgun (WGS) entry which is preliminary data.</text>
</comment>
<gene>
    <name evidence="2" type="ORF">DPV95_10250</name>
</gene>
<evidence type="ECO:0000259" key="1">
    <source>
        <dbReference type="Pfam" id="PF09346"/>
    </source>
</evidence>
<dbReference type="Proteomes" id="UP000253823">
    <property type="component" value="Unassembled WGS sequence"/>
</dbReference>
<reference evidence="2 3" key="1">
    <citation type="submission" date="2018-05" db="EMBL/GenBank/DDBJ databases">
        <title>Draft Genome Sequences for a Diverse set of 7 Haemophilus Species.</title>
        <authorList>
            <person name="Nichols M."/>
            <person name="Topaz N."/>
            <person name="Wang X."/>
            <person name="Wang X."/>
            <person name="Boxrud D."/>
        </authorList>
    </citation>
    <scope>NUCLEOTIDE SEQUENCE [LARGE SCALE GENOMIC DNA]</scope>
    <source>
        <strain evidence="2 3">C2006002596</strain>
    </source>
</reference>
<dbReference type="InterPro" id="IPR018958">
    <property type="entry name" value="Knr4/Smi1-like_dom"/>
</dbReference>
<name>A0AAQ0GWJ1_HAEPA</name>
<evidence type="ECO:0000313" key="3">
    <source>
        <dbReference type="Proteomes" id="UP000253823"/>
    </source>
</evidence>
<accession>A0AAQ0GWJ1</accession>
<organism evidence="2 3">
    <name type="scientific">Haemophilus parainfluenzae</name>
    <dbReference type="NCBI Taxonomy" id="729"/>
    <lineage>
        <taxon>Bacteria</taxon>
        <taxon>Pseudomonadati</taxon>
        <taxon>Pseudomonadota</taxon>
        <taxon>Gammaproteobacteria</taxon>
        <taxon>Pasteurellales</taxon>
        <taxon>Pasteurellaceae</taxon>
        <taxon>Haemophilus</taxon>
    </lineage>
</organism>
<dbReference type="RefSeq" id="WP_070867877.1">
    <property type="nucleotide sequence ID" value="NZ_CP063121.1"/>
</dbReference>